<evidence type="ECO:0000313" key="3">
    <source>
        <dbReference type="Proteomes" id="UP001597229"/>
    </source>
</evidence>
<organism evidence="2 3">
    <name type="scientific">Nocardioides ginsengisoli</name>
    <dbReference type="NCBI Taxonomy" id="363868"/>
    <lineage>
        <taxon>Bacteria</taxon>
        <taxon>Bacillati</taxon>
        <taxon>Actinomycetota</taxon>
        <taxon>Actinomycetes</taxon>
        <taxon>Propionibacteriales</taxon>
        <taxon>Nocardioidaceae</taxon>
        <taxon>Nocardioides</taxon>
    </lineage>
</organism>
<dbReference type="PANTHER" id="PTHR46211">
    <property type="entry name" value="GLYCEROPHOSPHORYL DIESTER PHOSPHODIESTERASE"/>
    <property type="match status" value="1"/>
</dbReference>
<accession>A0ABW3W7K8</accession>
<dbReference type="RefSeq" id="WP_367919652.1">
    <property type="nucleotide sequence ID" value="NZ_BAABAC010000023.1"/>
</dbReference>
<comment type="caution">
    <text evidence="2">The sequence shown here is derived from an EMBL/GenBank/DDBJ whole genome shotgun (WGS) entry which is preliminary data.</text>
</comment>
<gene>
    <name evidence="2" type="ORF">ACFQ3F_21485</name>
</gene>
<keyword evidence="3" id="KW-1185">Reference proteome</keyword>
<dbReference type="EMBL" id="JBHTLX010000023">
    <property type="protein sequence ID" value="MFD1250379.1"/>
    <property type="molecule type" value="Genomic_DNA"/>
</dbReference>
<proteinExistence type="predicted"/>
<dbReference type="PROSITE" id="PS51704">
    <property type="entry name" value="GP_PDE"/>
    <property type="match status" value="1"/>
</dbReference>
<dbReference type="InterPro" id="IPR030395">
    <property type="entry name" value="GP_PDE_dom"/>
</dbReference>
<dbReference type="SUPFAM" id="SSF51695">
    <property type="entry name" value="PLC-like phosphodiesterases"/>
    <property type="match status" value="1"/>
</dbReference>
<reference evidence="3" key="1">
    <citation type="journal article" date="2019" name="Int. J. Syst. Evol. Microbiol.">
        <title>The Global Catalogue of Microorganisms (GCM) 10K type strain sequencing project: providing services to taxonomists for standard genome sequencing and annotation.</title>
        <authorList>
            <consortium name="The Broad Institute Genomics Platform"/>
            <consortium name="The Broad Institute Genome Sequencing Center for Infectious Disease"/>
            <person name="Wu L."/>
            <person name="Ma J."/>
        </authorList>
    </citation>
    <scope>NUCLEOTIDE SEQUENCE [LARGE SCALE GENOMIC DNA]</scope>
    <source>
        <strain evidence="3">CCUG 52478</strain>
    </source>
</reference>
<dbReference type="Pfam" id="PF03009">
    <property type="entry name" value="GDPD"/>
    <property type="match status" value="1"/>
</dbReference>
<dbReference type="Gene3D" id="3.20.20.190">
    <property type="entry name" value="Phosphatidylinositol (PI) phosphodiesterase"/>
    <property type="match status" value="1"/>
</dbReference>
<dbReference type="InterPro" id="IPR017946">
    <property type="entry name" value="PLC-like_Pdiesterase_TIM-brl"/>
</dbReference>
<protein>
    <submittedName>
        <fullName evidence="2">Glycerophosphodiester phosphodiesterase</fullName>
    </submittedName>
</protein>
<dbReference type="PANTHER" id="PTHR46211:SF13">
    <property type="entry name" value="GLYCEROPHOSPHODIESTER PHOSPHODIESTERASE 1-RELATED"/>
    <property type="match status" value="1"/>
</dbReference>
<name>A0ABW3W7K8_9ACTN</name>
<dbReference type="Proteomes" id="UP001597229">
    <property type="component" value="Unassembled WGS sequence"/>
</dbReference>
<sequence length="274" mass="30889">MPDLPARRPQVVAHRGASFELAEHTLGAYLEALDTGAGGLECDVRLTADGHLVCVHDRDLRRTASNKGLVSTMDLAELSELDFAAWKNPWADLDDEAPDEDEGLRGVLTLRKLLETVADYDRRVEVAIETKHPTRYGGLVEKRLVEMLRDFGWDQAGAPVRVMSFSFTALQRVERLAPEIQLVQLLDKPNYWPMLRRVIGKDWIVGPGIRMLRDHPRVAESIARSERDIHVWTVNSEKSLQRCLDLGVKAVISDRPRLMLDLLDARFGPEPSGR</sequence>
<evidence type="ECO:0000313" key="2">
    <source>
        <dbReference type="EMBL" id="MFD1250379.1"/>
    </source>
</evidence>
<feature type="domain" description="GP-PDE" evidence="1">
    <location>
        <begin position="9"/>
        <end position="263"/>
    </location>
</feature>
<evidence type="ECO:0000259" key="1">
    <source>
        <dbReference type="PROSITE" id="PS51704"/>
    </source>
</evidence>